<accession>A0ABQ9G132</accession>
<evidence type="ECO:0000256" key="8">
    <source>
        <dbReference type="ARBA" id="ARBA00023136"/>
    </source>
</evidence>
<feature type="chain" id="PRO_5045084890" description="SSD domain-containing protein" evidence="13">
    <location>
        <begin position="27"/>
        <end position="1173"/>
    </location>
</feature>
<comment type="similarity">
    <text evidence="2">Belongs to the patched family.</text>
</comment>
<keyword evidence="6 12" id="KW-1133">Transmembrane helix</keyword>
<evidence type="ECO:0000256" key="10">
    <source>
        <dbReference type="ARBA" id="ARBA00023180"/>
    </source>
</evidence>
<keyword evidence="16" id="KW-1185">Reference proteome</keyword>
<feature type="transmembrane region" description="Helical" evidence="12">
    <location>
        <begin position="971"/>
        <end position="989"/>
    </location>
</feature>
<keyword evidence="4 12" id="KW-0812">Transmembrane</keyword>
<evidence type="ECO:0000256" key="6">
    <source>
        <dbReference type="ARBA" id="ARBA00022989"/>
    </source>
</evidence>
<keyword evidence="8 12" id="KW-0472">Membrane</keyword>
<feature type="transmembrane region" description="Helical" evidence="12">
    <location>
        <begin position="1069"/>
        <end position="1088"/>
    </location>
</feature>
<dbReference type="InterPro" id="IPR000731">
    <property type="entry name" value="SSD"/>
</dbReference>
<evidence type="ECO:0000256" key="9">
    <source>
        <dbReference type="ARBA" id="ARBA00023157"/>
    </source>
</evidence>
<organism evidence="15 16">
    <name type="scientific">Tegillarca granosa</name>
    <name type="common">Malaysian cockle</name>
    <name type="synonym">Anadara granosa</name>
    <dbReference type="NCBI Taxonomy" id="220873"/>
    <lineage>
        <taxon>Eukaryota</taxon>
        <taxon>Metazoa</taxon>
        <taxon>Spiralia</taxon>
        <taxon>Lophotrochozoa</taxon>
        <taxon>Mollusca</taxon>
        <taxon>Bivalvia</taxon>
        <taxon>Autobranchia</taxon>
        <taxon>Pteriomorphia</taxon>
        <taxon>Arcoida</taxon>
        <taxon>Arcoidea</taxon>
        <taxon>Arcidae</taxon>
        <taxon>Tegillarca</taxon>
    </lineage>
</organism>
<dbReference type="PANTHER" id="PTHR45727">
    <property type="entry name" value="NPC INTRACELLULAR CHOLESTEROL TRANSPORTER 1"/>
    <property type="match status" value="1"/>
</dbReference>
<feature type="transmembrane region" description="Helical" evidence="12">
    <location>
        <begin position="274"/>
        <end position="298"/>
    </location>
</feature>
<evidence type="ECO:0000256" key="11">
    <source>
        <dbReference type="ARBA" id="ARBA00034049"/>
    </source>
</evidence>
<evidence type="ECO:0000256" key="5">
    <source>
        <dbReference type="ARBA" id="ARBA00022729"/>
    </source>
</evidence>
<dbReference type="PROSITE" id="PS50156">
    <property type="entry name" value="SSD"/>
    <property type="match status" value="1"/>
</dbReference>
<dbReference type="SUPFAM" id="SSF82866">
    <property type="entry name" value="Multidrug efflux transporter AcrB transmembrane domain"/>
    <property type="match status" value="2"/>
</dbReference>
<feature type="transmembrane region" description="Helical" evidence="12">
    <location>
        <begin position="383"/>
        <end position="403"/>
    </location>
</feature>
<proteinExistence type="inferred from homology"/>
<comment type="catalytic activity">
    <reaction evidence="11">
        <text>cholesterol(in) = cholesterol(out)</text>
        <dbReference type="Rhea" id="RHEA:39747"/>
        <dbReference type="ChEBI" id="CHEBI:16113"/>
    </reaction>
</comment>
<evidence type="ECO:0000256" key="1">
    <source>
        <dbReference type="ARBA" id="ARBA00004141"/>
    </source>
</evidence>
<evidence type="ECO:0000256" key="7">
    <source>
        <dbReference type="ARBA" id="ARBA00023055"/>
    </source>
</evidence>
<keyword evidence="10" id="KW-0325">Glycoprotein</keyword>
<feature type="domain" description="SSD" evidence="14">
    <location>
        <begin position="581"/>
        <end position="692"/>
    </location>
</feature>
<keyword evidence="9" id="KW-1015">Disulfide bond</keyword>
<gene>
    <name evidence="15" type="ORF">KUTeg_000696</name>
</gene>
<name>A0ABQ9G132_TEGGR</name>
<dbReference type="Proteomes" id="UP001217089">
    <property type="component" value="Unassembled WGS sequence"/>
</dbReference>
<reference evidence="15 16" key="1">
    <citation type="submission" date="2022-12" db="EMBL/GenBank/DDBJ databases">
        <title>Chromosome-level genome of Tegillarca granosa.</title>
        <authorList>
            <person name="Kim J."/>
        </authorList>
    </citation>
    <scope>NUCLEOTIDE SEQUENCE [LARGE SCALE GENOMIC DNA]</scope>
    <source>
        <strain evidence="15">Teg-2019</strain>
        <tissue evidence="15">Adductor muscle</tissue>
    </source>
</reference>
<evidence type="ECO:0000256" key="2">
    <source>
        <dbReference type="ARBA" id="ARBA00005585"/>
    </source>
</evidence>
<dbReference type="Pfam" id="PF22314">
    <property type="entry name" value="NPC1_MLD"/>
    <property type="match status" value="1"/>
</dbReference>
<comment type="caution">
    <text evidence="15">The sequence shown here is derived from an EMBL/GenBank/DDBJ whole genome shotgun (WGS) entry which is preliminary data.</text>
</comment>
<feature type="transmembrane region" description="Helical" evidence="12">
    <location>
        <begin position="1023"/>
        <end position="1048"/>
    </location>
</feature>
<feature type="transmembrane region" description="Helical" evidence="12">
    <location>
        <begin position="581"/>
        <end position="613"/>
    </location>
</feature>
<evidence type="ECO:0000313" key="16">
    <source>
        <dbReference type="Proteomes" id="UP001217089"/>
    </source>
</evidence>
<dbReference type="EMBL" id="JARBDR010000018">
    <property type="protein sequence ID" value="KAJ8322225.1"/>
    <property type="molecule type" value="Genomic_DNA"/>
</dbReference>
<comment type="subcellular location">
    <subcellularLocation>
        <location evidence="1">Membrane</location>
        <topology evidence="1">Multi-pass membrane protein</topology>
    </subcellularLocation>
</comment>
<evidence type="ECO:0000256" key="12">
    <source>
        <dbReference type="SAM" id="Phobius"/>
    </source>
</evidence>
<dbReference type="PANTHER" id="PTHR45727:SF2">
    <property type="entry name" value="NPC INTRACELLULAR CHOLESTEROL TRANSPORTER 1"/>
    <property type="match status" value="1"/>
</dbReference>
<keyword evidence="7" id="KW-0445">Lipid transport</keyword>
<dbReference type="InterPro" id="IPR053956">
    <property type="entry name" value="NPC1_MLD"/>
</dbReference>
<keyword evidence="5 13" id="KW-0732">Signal</keyword>
<dbReference type="InterPro" id="IPR032190">
    <property type="entry name" value="NPC1_N"/>
</dbReference>
<sequence length="1173" mass="131354">MKKSKMEHILFGSFLLLMIFNGQVLSQDEDEGHCVWYGECGKSATGKLNCFYNGTAKPLTDPDAIDILKTLCPDLYREGGKYPMTCCSAGQLRTMNGQMSLPNQFFKRCPACYHNFVNLYCYSTCQPKHSKYVKVEKTHVEKNATLIDAVKYFVSTDVAYGMYNSCKDVQMPSANEKAISIFCGHPAEECTIKKWLVYMGSTANGHTPFQIDFNITDAHDNTSSPMNYTAYKCDLAYGNNSACSCQDCQASCAPIPPPPKPKKPCKILTIDCSYFIAGVAYIVFCLVFMIYVICYNIITRNALGVTDQDYDEINQPQVQDVYSVSGQRVYVRGKTKREKVSSLNQPKVSASEIGCLEKAGAKVETYMQIFFTKWGFWCASHPILILVAGLVVCGALSAGIVLFQVTTDPVQLWSAKNSRARTERDYYNSHFVPFYRTEQLPLYPDNKNCTIQSVLEYWQNSHELLDKKIMDEYNFFTLADYIGHFEYCLNGAPVFPWVAIGGFNGTDYRLAKSLVITIVVNNHLDEEKNKMAEAWEKAFIQFMKKFSSPNMTIAYSAERSIEDELERESESDVLTILISYLIIYIGLPATLIIIEVVPFLVLAVGVDNIFILVQTYQRDVRAPNESLEEQIGRIVGKVGPSMLLSSTSESLAFFLGALTTMPAVKVFSLYAAGAVLFDFLLQITCFVGLMTLDAKRQQANRFDMCCCIKDSNKEKLDVSEGCLYKVVKNYYSHFILKEWVRPIIMLVFVGYFCFSGSLVNKIDIGLDQKLSMPKDSYVLDWLTNLTEYLHVGPPVYFVVEEGHDYTTLEGQNGICGGNGCPQDSLVGQVSYIAQPVSSWLDDYFSWLSPGGDPPCCRHFSNNSFCPAEYNGTGCVKCNVQTQKNGRPSERDFMKYIPWYLADNPGLSCAKGGHAAYGTTYFMTYHTILKTSADYIGALKEARKIADNITSTLRHTDPKSSAKYLTIVKDTAIQLSICVAAVFLVTFFLLGFDLYSAFMILITITMIITDMVGMMVLWDISLNAVSLVNLVMAIGISVEFCAHITRAFAVSLLPTKVLRAKEALSQMGSSVLSGITLTKLGGIIVLAFSKSQLFQVFYFRMYLGMVVFGATHGLIFLPVLLSYIGPSVNKARLYHFQNKDVIQDVISEGHYDRDVLVHNEHCDSPPSYESVYKE</sequence>
<evidence type="ECO:0000256" key="13">
    <source>
        <dbReference type="SAM" id="SignalP"/>
    </source>
</evidence>
<feature type="transmembrane region" description="Helical" evidence="12">
    <location>
        <begin position="667"/>
        <end position="692"/>
    </location>
</feature>
<evidence type="ECO:0000313" key="15">
    <source>
        <dbReference type="EMBL" id="KAJ8322225.1"/>
    </source>
</evidence>
<evidence type="ECO:0000256" key="3">
    <source>
        <dbReference type="ARBA" id="ARBA00022448"/>
    </source>
</evidence>
<dbReference type="Pfam" id="PF12349">
    <property type="entry name" value="Sterol-sensing"/>
    <property type="match status" value="1"/>
</dbReference>
<protein>
    <recommendedName>
        <fullName evidence="14">SSD domain-containing protein</fullName>
    </recommendedName>
</protein>
<evidence type="ECO:0000259" key="14">
    <source>
        <dbReference type="PROSITE" id="PS50156"/>
    </source>
</evidence>
<feature type="transmembrane region" description="Helical" evidence="12">
    <location>
        <begin position="1100"/>
        <end position="1123"/>
    </location>
</feature>
<feature type="transmembrane region" description="Helical" evidence="12">
    <location>
        <begin position="996"/>
        <end position="1017"/>
    </location>
</feature>
<dbReference type="InterPro" id="IPR053958">
    <property type="entry name" value="HMGCR/SNAP/NPC1-like_SSD"/>
</dbReference>
<feature type="signal peptide" evidence="13">
    <location>
        <begin position="1"/>
        <end position="26"/>
    </location>
</feature>
<dbReference type="Gene3D" id="1.20.1640.10">
    <property type="entry name" value="Multidrug efflux transporter AcrB transmembrane domain"/>
    <property type="match status" value="2"/>
</dbReference>
<keyword evidence="3" id="KW-0813">Transport</keyword>
<evidence type="ECO:0000256" key="4">
    <source>
        <dbReference type="ARBA" id="ARBA00022692"/>
    </source>
</evidence>
<dbReference type="Pfam" id="PF16414">
    <property type="entry name" value="NPC1_N"/>
    <property type="match status" value="1"/>
</dbReference>